<feature type="compositionally biased region" description="Gly residues" evidence="1">
    <location>
        <begin position="39"/>
        <end position="54"/>
    </location>
</feature>
<evidence type="ECO:0000313" key="3">
    <source>
        <dbReference type="Proteomes" id="UP000266841"/>
    </source>
</evidence>
<evidence type="ECO:0000313" key="2">
    <source>
        <dbReference type="EMBL" id="EJK65966.1"/>
    </source>
</evidence>
<evidence type="ECO:0000256" key="1">
    <source>
        <dbReference type="SAM" id="MobiDB-lite"/>
    </source>
</evidence>
<comment type="caution">
    <text evidence="2">The sequence shown here is derived from an EMBL/GenBank/DDBJ whole genome shotgun (WGS) entry which is preliminary data.</text>
</comment>
<sequence>MFDIVAMRQGKTAGVGAKVVGNEHEGRAKGAPPAEVGRTGEGGGVGGGTGGRGTSGSAADGAT</sequence>
<protein>
    <submittedName>
        <fullName evidence="2">Uncharacterized protein</fullName>
    </submittedName>
</protein>
<accession>K0SY75</accession>
<proteinExistence type="predicted"/>
<feature type="region of interest" description="Disordered" evidence="1">
    <location>
        <begin position="1"/>
        <end position="63"/>
    </location>
</feature>
<dbReference type="EMBL" id="AGNL01015352">
    <property type="protein sequence ID" value="EJK65966.1"/>
    <property type="molecule type" value="Genomic_DNA"/>
</dbReference>
<feature type="compositionally biased region" description="Low complexity" evidence="1">
    <location>
        <begin position="10"/>
        <end position="20"/>
    </location>
</feature>
<dbReference type="Proteomes" id="UP000266841">
    <property type="component" value="Unassembled WGS sequence"/>
</dbReference>
<name>K0SY75_THAOC</name>
<dbReference type="AlphaFoldDB" id="K0SY75"/>
<keyword evidence="3" id="KW-1185">Reference proteome</keyword>
<feature type="non-terminal residue" evidence="2">
    <location>
        <position position="63"/>
    </location>
</feature>
<organism evidence="2 3">
    <name type="scientific">Thalassiosira oceanica</name>
    <name type="common">Marine diatom</name>
    <dbReference type="NCBI Taxonomy" id="159749"/>
    <lineage>
        <taxon>Eukaryota</taxon>
        <taxon>Sar</taxon>
        <taxon>Stramenopiles</taxon>
        <taxon>Ochrophyta</taxon>
        <taxon>Bacillariophyta</taxon>
        <taxon>Coscinodiscophyceae</taxon>
        <taxon>Thalassiosirophycidae</taxon>
        <taxon>Thalassiosirales</taxon>
        <taxon>Thalassiosiraceae</taxon>
        <taxon>Thalassiosira</taxon>
    </lineage>
</organism>
<gene>
    <name evidence="2" type="ORF">THAOC_13133</name>
</gene>
<reference evidence="2 3" key="1">
    <citation type="journal article" date="2012" name="Genome Biol.">
        <title>Genome and low-iron response of an oceanic diatom adapted to chronic iron limitation.</title>
        <authorList>
            <person name="Lommer M."/>
            <person name="Specht M."/>
            <person name="Roy A.S."/>
            <person name="Kraemer L."/>
            <person name="Andreson R."/>
            <person name="Gutowska M.A."/>
            <person name="Wolf J."/>
            <person name="Bergner S.V."/>
            <person name="Schilhabel M.B."/>
            <person name="Klostermeier U.C."/>
            <person name="Beiko R.G."/>
            <person name="Rosenstiel P."/>
            <person name="Hippler M."/>
            <person name="Laroche J."/>
        </authorList>
    </citation>
    <scope>NUCLEOTIDE SEQUENCE [LARGE SCALE GENOMIC DNA]</scope>
    <source>
        <strain evidence="2 3">CCMP1005</strain>
    </source>
</reference>